<sequence>MIFDAGNVLRINFCFGEKQQTNKQTRMQTGAKRPVKTMWIKKFASISARQLIGAIAVAGSWLGEMGNLPEAARIFPPKVATTLEQYKAEGGLVAVSKKKSSYKKAASDRIIFEITIPLCHLLFAIYNSTTRRQSST</sequence>
<reference evidence="1 2" key="1">
    <citation type="submission" date="2015-01" db="EMBL/GenBank/DDBJ databases">
        <title>Evolution of Trichinella species and genotypes.</title>
        <authorList>
            <person name="Korhonen P.K."/>
            <person name="Edoardo P."/>
            <person name="Giuseppe L.R."/>
            <person name="Gasser R.B."/>
        </authorList>
    </citation>
    <scope>NUCLEOTIDE SEQUENCE [LARGE SCALE GENOMIC DNA]</scope>
    <source>
        <strain evidence="1">ISS1029</strain>
    </source>
</reference>
<organism evidence="1 2">
    <name type="scientific">Trichinella zimbabwensis</name>
    <dbReference type="NCBI Taxonomy" id="268475"/>
    <lineage>
        <taxon>Eukaryota</taxon>
        <taxon>Metazoa</taxon>
        <taxon>Ecdysozoa</taxon>
        <taxon>Nematoda</taxon>
        <taxon>Enoplea</taxon>
        <taxon>Dorylaimia</taxon>
        <taxon>Trichinellida</taxon>
        <taxon>Trichinellidae</taxon>
        <taxon>Trichinella</taxon>
    </lineage>
</organism>
<evidence type="ECO:0000313" key="2">
    <source>
        <dbReference type="Proteomes" id="UP000055024"/>
    </source>
</evidence>
<protein>
    <submittedName>
        <fullName evidence="1">Uncharacterized protein</fullName>
    </submittedName>
</protein>
<dbReference type="AlphaFoldDB" id="A0A0V1HEA0"/>
<accession>A0A0V1HEA0</accession>
<dbReference type="Proteomes" id="UP000055024">
    <property type="component" value="Unassembled WGS sequence"/>
</dbReference>
<keyword evidence="2" id="KW-1185">Reference proteome</keyword>
<dbReference type="EMBL" id="JYDP01000077">
    <property type="protein sequence ID" value="KRZ09075.1"/>
    <property type="molecule type" value="Genomic_DNA"/>
</dbReference>
<gene>
    <name evidence="1" type="ORF">T11_9521</name>
</gene>
<evidence type="ECO:0000313" key="1">
    <source>
        <dbReference type="EMBL" id="KRZ09075.1"/>
    </source>
</evidence>
<name>A0A0V1HEA0_9BILA</name>
<proteinExistence type="predicted"/>
<comment type="caution">
    <text evidence="1">The sequence shown here is derived from an EMBL/GenBank/DDBJ whole genome shotgun (WGS) entry which is preliminary data.</text>
</comment>